<dbReference type="EMBL" id="BK032790">
    <property type="protein sequence ID" value="DAF60574.1"/>
    <property type="molecule type" value="Genomic_DNA"/>
</dbReference>
<reference evidence="1" key="1">
    <citation type="journal article" date="2021" name="Proc. Natl. Acad. Sci. U.S.A.">
        <title>A Catalog of Tens of Thousands of Viruses from Human Metagenomes Reveals Hidden Associations with Chronic Diseases.</title>
        <authorList>
            <person name="Tisza M.J."/>
            <person name="Buck C.B."/>
        </authorList>
    </citation>
    <scope>NUCLEOTIDE SEQUENCE</scope>
    <source>
        <strain evidence="1">CtiX384</strain>
    </source>
</reference>
<name>A0A8S5TBF8_9CAUD</name>
<proteinExistence type="predicted"/>
<sequence>MKDWSRKVIDALKYQVSFGSVPSDMKSSLLLELGKEIDRRKVYNEPTQEIEALYQDALSLNV</sequence>
<protein>
    <submittedName>
        <fullName evidence="1">Uncharacterized protein</fullName>
    </submittedName>
</protein>
<evidence type="ECO:0000313" key="1">
    <source>
        <dbReference type="EMBL" id="DAF60574.1"/>
    </source>
</evidence>
<organism evidence="1">
    <name type="scientific">Myoviridae sp. ctiX384</name>
    <dbReference type="NCBI Taxonomy" id="2827702"/>
    <lineage>
        <taxon>Viruses</taxon>
        <taxon>Duplodnaviria</taxon>
        <taxon>Heunggongvirae</taxon>
        <taxon>Uroviricota</taxon>
        <taxon>Caudoviricetes</taxon>
    </lineage>
</organism>
<accession>A0A8S5TBF8</accession>